<keyword evidence="1" id="KW-0547">Nucleotide-binding</keyword>
<reference evidence="4 5" key="1">
    <citation type="journal article" date="2018" name="New Phytol.">
        <title>Phylogenomics of Endogonaceae and evolution of mycorrhizas within Mucoromycota.</title>
        <authorList>
            <person name="Chang Y."/>
            <person name="Desiro A."/>
            <person name="Na H."/>
            <person name="Sandor L."/>
            <person name="Lipzen A."/>
            <person name="Clum A."/>
            <person name="Barry K."/>
            <person name="Grigoriev I.V."/>
            <person name="Martin F.M."/>
            <person name="Stajich J.E."/>
            <person name="Smith M.E."/>
            <person name="Bonito G."/>
            <person name="Spatafora J.W."/>
        </authorList>
    </citation>
    <scope>NUCLEOTIDE SEQUENCE [LARGE SCALE GENOMIC DNA]</scope>
    <source>
        <strain evidence="4 5">AD002</strain>
    </source>
</reference>
<dbReference type="SMART" id="SM00671">
    <property type="entry name" value="SEL1"/>
    <property type="match status" value="9"/>
</dbReference>
<name>A0A433QH61_9FUNG</name>
<evidence type="ECO:0000313" key="5">
    <source>
        <dbReference type="Proteomes" id="UP000274822"/>
    </source>
</evidence>
<dbReference type="AlphaFoldDB" id="A0A433QH61"/>
<keyword evidence="4" id="KW-0808">Transferase</keyword>
<evidence type="ECO:0000256" key="2">
    <source>
        <dbReference type="SAM" id="MobiDB-lite"/>
    </source>
</evidence>
<dbReference type="PANTHER" id="PTHR43628:SF1">
    <property type="entry name" value="CHITIN SYNTHASE REGULATORY FACTOR 2-RELATED"/>
    <property type="match status" value="1"/>
</dbReference>
<dbReference type="InterPro" id="IPR052945">
    <property type="entry name" value="Mitotic_Regulator"/>
</dbReference>
<dbReference type="SUPFAM" id="SSF56112">
    <property type="entry name" value="Protein kinase-like (PK-like)"/>
    <property type="match status" value="1"/>
</dbReference>
<gene>
    <name evidence="4" type="ORF">BC938DRAFT_481079</name>
</gene>
<dbReference type="Gene3D" id="1.10.510.10">
    <property type="entry name" value="Transferase(Phosphotransferase) domain 1"/>
    <property type="match status" value="1"/>
</dbReference>
<accession>A0A433QH61</accession>
<dbReference type="InterPro" id="IPR001245">
    <property type="entry name" value="Ser-Thr/Tyr_kinase_cat_dom"/>
</dbReference>
<dbReference type="InterPro" id="IPR011009">
    <property type="entry name" value="Kinase-like_dom_sf"/>
</dbReference>
<dbReference type="SUPFAM" id="SSF81901">
    <property type="entry name" value="HCP-like"/>
    <property type="match status" value="3"/>
</dbReference>
<protein>
    <submittedName>
        <fullName evidence="4">Kinase-like domain-containing protein</fullName>
    </submittedName>
</protein>
<dbReference type="EMBL" id="RBNJ01005661">
    <property type="protein sequence ID" value="RUS29084.1"/>
    <property type="molecule type" value="Genomic_DNA"/>
</dbReference>
<dbReference type="InterPro" id="IPR011990">
    <property type="entry name" value="TPR-like_helical_dom_sf"/>
</dbReference>
<dbReference type="InterPro" id="IPR000719">
    <property type="entry name" value="Prot_kinase_dom"/>
</dbReference>
<dbReference type="InterPro" id="IPR006597">
    <property type="entry name" value="Sel1-like"/>
</dbReference>
<feature type="binding site" evidence="1">
    <location>
        <position position="73"/>
    </location>
    <ligand>
        <name>ATP</name>
        <dbReference type="ChEBI" id="CHEBI:30616"/>
    </ligand>
</feature>
<dbReference type="PANTHER" id="PTHR43628">
    <property type="entry name" value="ACTIVATOR OF C KINASE PROTEIN 1-RELATED"/>
    <property type="match status" value="1"/>
</dbReference>
<dbReference type="Proteomes" id="UP000274822">
    <property type="component" value="Unassembled WGS sequence"/>
</dbReference>
<dbReference type="PROSITE" id="PS50011">
    <property type="entry name" value="PROTEIN_KINASE_DOM"/>
    <property type="match status" value="1"/>
</dbReference>
<feature type="region of interest" description="Disordered" evidence="2">
    <location>
        <begin position="863"/>
        <end position="902"/>
    </location>
</feature>
<comment type="caution">
    <text evidence="4">The sequence shown here is derived from an EMBL/GenBank/DDBJ whole genome shotgun (WGS) entry which is preliminary data.</text>
</comment>
<sequence>MNASNLNDIHIINNPDISKNPTPPSIKRISIKRSLPSLQHLSADSVTLGDVIGQGGFGCVYRGTLQGSTVAVKQMQVPRVTVQDVEAVLQNELSPLVRLRHSHFVCQVLGYYHADSVVSVVMTFAENGDLQRYLRGGNLKDQWSTKAQICADIAQGLESVHAADVVHGDLKAASILLDGQLTPKLTDFGLSKKFSSIASGSQSDFTLRYIAPERLKHPDKKFTQQESVLGDLYGYGLILWEVATDGGCPYGDMDDTAIRIAKISEGGLLESIGGLPDEVPAAFRNLVHSYLAHDPSLRPTSTKAQSEMNDYIAKAPPQLAFPLSPTTFSISLDLEAPLSPSANNSGSAEDPFRLKIVVSDDQIRALPEPQQDFFRGGMYHYEKEQFAKVIEYFGSNELIEHHLSQYILGHCYKALGEDVNAFTCFKKAATLNDTVAQFYLAWCLEHQCGTVQDTASAFRWYVTSAVRGNSKAADELRNLKWVKYMTDAIADDANNSATEWLRVIFKPGEADAFVDKIRVSATTEDAKTQYLLAQLLFLGMEDKEDGKMEEDADPLFWLAKSASGGNEHAKSELLTHASGVSTIPAKTRNYVGIYNVLKALSPLTQRELGRRYELSDINADRTKKLAFRWYIRAAIGGDAIAQYKVACQYYLGEGTTRDEVEAFKWYGRASLAGDVEAQCWLGTCFQMGAGTEVDHARAFKWFGKAAASGNEGAQSSLGTCYELGLGVSMDKNKAIQLYRRASRPEFEYLLYGRAANEGDPAAMYRLGVCYRDGMGCLKDHGQMYRWFFAAASAGNAKAQRELGHCYSNGVGTKRDEEKAMEWYMRAAEGGEATAREIVLAYNGESSKTDEPVKENELEAKVAHGTHGTQGTHGAHGTHGGPRSAKTLLKRFKGLSVDGRKER</sequence>
<evidence type="ECO:0000259" key="3">
    <source>
        <dbReference type="PROSITE" id="PS50011"/>
    </source>
</evidence>
<dbReference type="GO" id="GO:0005524">
    <property type="term" value="F:ATP binding"/>
    <property type="evidence" value="ECO:0007669"/>
    <property type="project" value="UniProtKB-UniRule"/>
</dbReference>
<dbReference type="Pfam" id="PF07714">
    <property type="entry name" value="PK_Tyr_Ser-Thr"/>
    <property type="match status" value="1"/>
</dbReference>
<dbReference type="Pfam" id="PF08238">
    <property type="entry name" value="Sel1"/>
    <property type="match status" value="7"/>
</dbReference>
<dbReference type="InterPro" id="IPR017441">
    <property type="entry name" value="Protein_kinase_ATP_BS"/>
</dbReference>
<keyword evidence="1" id="KW-0067">ATP-binding</keyword>
<keyword evidence="5" id="KW-1185">Reference proteome</keyword>
<evidence type="ECO:0000313" key="4">
    <source>
        <dbReference type="EMBL" id="RUS29084.1"/>
    </source>
</evidence>
<dbReference type="PROSITE" id="PS00107">
    <property type="entry name" value="PROTEIN_KINASE_ATP"/>
    <property type="match status" value="1"/>
</dbReference>
<keyword evidence="4" id="KW-0418">Kinase</keyword>
<feature type="domain" description="Protein kinase" evidence="3">
    <location>
        <begin position="46"/>
        <end position="312"/>
    </location>
</feature>
<proteinExistence type="predicted"/>
<dbReference type="GO" id="GO:0004672">
    <property type="term" value="F:protein kinase activity"/>
    <property type="evidence" value="ECO:0007669"/>
    <property type="project" value="InterPro"/>
</dbReference>
<feature type="compositionally biased region" description="Low complexity" evidence="2">
    <location>
        <begin position="863"/>
        <end position="874"/>
    </location>
</feature>
<evidence type="ECO:0000256" key="1">
    <source>
        <dbReference type="PROSITE-ProRule" id="PRU10141"/>
    </source>
</evidence>
<organism evidence="4 5">
    <name type="scientific">Jimgerdemannia flammicorona</name>
    <dbReference type="NCBI Taxonomy" id="994334"/>
    <lineage>
        <taxon>Eukaryota</taxon>
        <taxon>Fungi</taxon>
        <taxon>Fungi incertae sedis</taxon>
        <taxon>Mucoromycota</taxon>
        <taxon>Mucoromycotina</taxon>
        <taxon>Endogonomycetes</taxon>
        <taxon>Endogonales</taxon>
        <taxon>Endogonaceae</taxon>
        <taxon>Jimgerdemannia</taxon>
    </lineage>
</organism>
<dbReference type="Gene3D" id="1.25.40.10">
    <property type="entry name" value="Tetratricopeptide repeat domain"/>
    <property type="match status" value="3"/>
</dbReference>